<evidence type="ECO:0000313" key="5">
    <source>
        <dbReference type="EMBL" id="TNG91375.1"/>
    </source>
</evidence>
<name>A0A4R3YF24_9PAST</name>
<sequence length="147" mass="17062">MIDILPLQPADFERIYQIEQLAHLTPWSKGTLLNNQGERYLNLKLLKDKQLIGFAICQTVLDEATLFNIAIDPAYQQQRLGEQLLQQLIAELRQRAVLTLWLEVRQSNVAAQKLYDRLGFNLVTQRKNYYPTTDGKREDALVMALYL</sequence>
<protein>
    <recommendedName>
        <fullName evidence="1 2">[Ribosomal protein bS18]-alanine N-acetyltransferase</fullName>
        <ecNumber evidence="1 2">2.3.1.266</ecNumber>
    </recommendedName>
</protein>
<keyword evidence="1" id="KW-0012">Acyltransferase</keyword>
<dbReference type="InterPro" id="IPR006464">
    <property type="entry name" value="AcTrfase_RimI/Ard1"/>
</dbReference>
<keyword evidence="7" id="KW-1185">Reference proteome</keyword>
<feature type="binding site" evidence="1">
    <location>
        <begin position="69"/>
        <end position="71"/>
    </location>
    <ligand>
        <name>acetyl-CoA</name>
        <dbReference type="ChEBI" id="CHEBI:57288"/>
    </ligand>
</feature>
<dbReference type="GO" id="GO:0005737">
    <property type="term" value="C:cytoplasm"/>
    <property type="evidence" value="ECO:0007669"/>
    <property type="project" value="UniProtKB-SubCell"/>
</dbReference>
<evidence type="ECO:0000256" key="2">
    <source>
        <dbReference type="RuleBase" id="RU363094"/>
    </source>
</evidence>
<organism evidence="4 6">
    <name type="scientific">Testudinibacter aquarius</name>
    <dbReference type="NCBI Taxonomy" id="1524974"/>
    <lineage>
        <taxon>Bacteria</taxon>
        <taxon>Pseudomonadati</taxon>
        <taxon>Pseudomonadota</taxon>
        <taxon>Gammaproteobacteria</taxon>
        <taxon>Pasteurellales</taxon>
        <taxon>Pasteurellaceae</taxon>
        <taxon>Testudinibacter</taxon>
    </lineage>
</organism>
<evidence type="ECO:0000313" key="4">
    <source>
        <dbReference type="EMBL" id="TCV89788.1"/>
    </source>
</evidence>
<dbReference type="InterPro" id="IPR000182">
    <property type="entry name" value="GNAT_dom"/>
</dbReference>
<dbReference type="EC" id="2.3.1.266" evidence="1 2"/>
<dbReference type="InterPro" id="IPR050276">
    <property type="entry name" value="MshD_Acetyltransferase"/>
</dbReference>
<comment type="caution">
    <text evidence="4">The sequence shown here is derived from an EMBL/GenBank/DDBJ whole genome shotgun (WGS) entry which is preliminary data.</text>
</comment>
<dbReference type="NCBIfam" id="NF007025">
    <property type="entry name" value="PRK09491.1"/>
    <property type="match status" value="1"/>
</dbReference>
<reference evidence="5 7" key="2">
    <citation type="submission" date="2019-05" db="EMBL/GenBank/DDBJ databases">
        <title>Pasteurellaceae isolates from reptiles.</title>
        <authorList>
            <person name="Bojesen A.M."/>
            <person name="Lund E."/>
        </authorList>
    </citation>
    <scope>NUCLEOTIDE SEQUENCE [LARGE SCALE GENOMIC DNA]</scope>
    <source>
        <strain evidence="5 7">ELNT2x</strain>
    </source>
</reference>
<comment type="subcellular location">
    <subcellularLocation>
        <location evidence="1 2">Cytoplasm</location>
    </subcellularLocation>
</comment>
<dbReference type="Proteomes" id="UP000294619">
    <property type="component" value="Unassembled WGS sequence"/>
</dbReference>
<keyword evidence="1 2" id="KW-0963">Cytoplasm</keyword>
<comment type="catalytic activity">
    <reaction evidence="1 2">
        <text>N-terminal L-alanyl-[ribosomal protein bS18] + acetyl-CoA = N-terminal N(alpha)-acetyl-L-alanyl-[ribosomal protein bS18] + CoA + H(+)</text>
        <dbReference type="Rhea" id="RHEA:43756"/>
        <dbReference type="Rhea" id="RHEA-COMP:10676"/>
        <dbReference type="Rhea" id="RHEA-COMP:10677"/>
        <dbReference type="ChEBI" id="CHEBI:15378"/>
        <dbReference type="ChEBI" id="CHEBI:57287"/>
        <dbReference type="ChEBI" id="CHEBI:57288"/>
        <dbReference type="ChEBI" id="CHEBI:64718"/>
        <dbReference type="ChEBI" id="CHEBI:83683"/>
        <dbReference type="EC" id="2.3.1.266"/>
    </reaction>
</comment>
<evidence type="ECO:0000256" key="1">
    <source>
        <dbReference type="HAMAP-Rule" id="MF_02210"/>
    </source>
</evidence>
<dbReference type="InterPro" id="IPR043690">
    <property type="entry name" value="RimI"/>
</dbReference>
<dbReference type="RefSeq" id="WP_132964300.1">
    <property type="nucleotide sequence ID" value="NZ_LEKL01000014.1"/>
</dbReference>
<dbReference type="GO" id="GO:0005840">
    <property type="term" value="C:ribosome"/>
    <property type="evidence" value="ECO:0007669"/>
    <property type="project" value="UniProtKB-KW"/>
</dbReference>
<keyword evidence="1 4" id="KW-0808">Transferase</keyword>
<evidence type="ECO:0000313" key="7">
    <source>
        <dbReference type="Proteomes" id="UP000305526"/>
    </source>
</evidence>
<dbReference type="CDD" id="cd04301">
    <property type="entry name" value="NAT_SF"/>
    <property type="match status" value="1"/>
</dbReference>
<comment type="caution">
    <text evidence="1">Lacks conserved residue(s) required for the propagation of feature annotation.</text>
</comment>
<reference evidence="4 6" key="1">
    <citation type="submission" date="2019-03" db="EMBL/GenBank/DDBJ databases">
        <title>Genomic Encyclopedia of Type Strains, Phase IV (KMG-IV): sequencing the most valuable type-strain genomes for metagenomic binning, comparative biology and taxonomic classification.</title>
        <authorList>
            <person name="Goeker M."/>
        </authorList>
    </citation>
    <scope>NUCLEOTIDE SEQUENCE [LARGE SCALE GENOMIC DNA]</scope>
    <source>
        <strain evidence="4 6">DSM 28140</strain>
    </source>
</reference>
<feature type="binding site" evidence="1">
    <location>
        <position position="108"/>
    </location>
    <ligand>
        <name>acetyl-CoA</name>
        <dbReference type="ChEBI" id="CHEBI:57288"/>
    </ligand>
</feature>
<proteinExistence type="inferred from homology"/>
<keyword evidence="4" id="KW-0687">Ribonucleoprotein</keyword>
<dbReference type="AlphaFoldDB" id="A0A4R3YF24"/>
<dbReference type="PROSITE" id="PS51186">
    <property type="entry name" value="GNAT"/>
    <property type="match status" value="1"/>
</dbReference>
<feature type="domain" description="N-acetyltransferase" evidence="3">
    <location>
        <begin position="2"/>
        <end position="147"/>
    </location>
</feature>
<dbReference type="EMBL" id="SMCP01000001">
    <property type="protein sequence ID" value="TCV89788.1"/>
    <property type="molecule type" value="Genomic_DNA"/>
</dbReference>
<comment type="function">
    <text evidence="1 2">Acetylates the N-terminal alanine of ribosomal protein bS18.</text>
</comment>
<feature type="active site" description="Proton donor" evidence="1">
    <location>
        <position position="115"/>
    </location>
</feature>
<gene>
    <name evidence="1 5" type="primary">rimI</name>
    <name evidence="4" type="ORF">EDC16_10198</name>
    <name evidence="5" type="ORF">FHQ21_07810</name>
</gene>
<dbReference type="InterPro" id="IPR016181">
    <property type="entry name" value="Acyl_CoA_acyltransferase"/>
</dbReference>
<dbReference type="PANTHER" id="PTHR43617:SF35">
    <property type="entry name" value="[RIBOSOMAL PROTEIN BS18]-ALANINE N-ACETYLTRANSFERASE"/>
    <property type="match status" value="1"/>
</dbReference>
<dbReference type="Pfam" id="PF00583">
    <property type="entry name" value="Acetyltransf_1"/>
    <property type="match status" value="1"/>
</dbReference>
<dbReference type="NCBIfam" id="TIGR01575">
    <property type="entry name" value="rimI"/>
    <property type="match status" value="1"/>
</dbReference>
<accession>A0A4R3YF24</accession>
<dbReference type="GO" id="GO:0008999">
    <property type="term" value="F:protein-N-terminal-alanine acetyltransferase activity"/>
    <property type="evidence" value="ECO:0007669"/>
    <property type="project" value="UniProtKB-UniRule"/>
</dbReference>
<evidence type="ECO:0000313" key="6">
    <source>
        <dbReference type="Proteomes" id="UP000294619"/>
    </source>
</evidence>
<dbReference type="Proteomes" id="UP000305526">
    <property type="component" value="Unassembled WGS sequence"/>
</dbReference>
<dbReference type="EMBL" id="VDGV01000066">
    <property type="protein sequence ID" value="TNG91375.1"/>
    <property type="molecule type" value="Genomic_DNA"/>
</dbReference>
<dbReference type="PANTHER" id="PTHR43617">
    <property type="entry name" value="L-AMINO ACID N-ACETYLTRANSFERASE"/>
    <property type="match status" value="1"/>
</dbReference>
<evidence type="ECO:0000259" key="3">
    <source>
        <dbReference type="PROSITE" id="PS51186"/>
    </source>
</evidence>
<dbReference type="SUPFAM" id="SSF55729">
    <property type="entry name" value="Acyl-CoA N-acyltransferases (Nat)"/>
    <property type="match status" value="1"/>
</dbReference>
<keyword evidence="4" id="KW-0689">Ribosomal protein</keyword>
<feature type="active site" description="Proton acceptor" evidence="1">
    <location>
        <position position="103"/>
    </location>
</feature>
<comment type="similarity">
    <text evidence="1 2">Belongs to the acetyltransferase family. RimI subfamily.</text>
</comment>
<dbReference type="Gene3D" id="3.40.630.30">
    <property type="match status" value="1"/>
</dbReference>
<dbReference type="HAMAP" id="MF_02210">
    <property type="entry name" value="RimI"/>
    <property type="match status" value="1"/>
</dbReference>